<dbReference type="GO" id="GO:0008168">
    <property type="term" value="F:methyltransferase activity"/>
    <property type="evidence" value="ECO:0007669"/>
    <property type="project" value="UniProtKB-KW"/>
</dbReference>
<keyword evidence="5" id="KW-1185">Reference proteome</keyword>
<dbReference type="RefSeq" id="WP_013664861.1">
    <property type="nucleotide sequence ID" value="NZ_JBHLWO010000001.1"/>
</dbReference>
<organism evidence="4 5">
    <name type="scientific">Olivibacter oleidegradans</name>
    <dbReference type="NCBI Taxonomy" id="760123"/>
    <lineage>
        <taxon>Bacteria</taxon>
        <taxon>Pseudomonadati</taxon>
        <taxon>Bacteroidota</taxon>
        <taxon>Sphingobacteriia</taxon>
        <taxon>Sphingobacteriales</taxon>
        <taxon>Sphingobacteriaceae</taxon>
        <taxon>Olivibacter</taxon>
    </lineage>
</organism>
<feature type="short sequence motif" description="Histidine triad motif" evidence="1">
    <location>
        <begin position="91"/>
        <end position="95"/>
    </location>
</feature>
<dbReference type="Gene3D" id="3.30.428.10">
    <property type="entry name" value="HIT-like"/>
    <property type="match status" value="1"/>
</dbReference>
<dbReference type="Proteomes" id="UP001589774">
    <property type="component" value="Unassembled WGS sequence"/>
</dbReference>
<evidence type="ECO:0000259" key="3">
    <source>
        <dbReference type="PROSITE" id="PS51084"/>
    </source>
</evidence>
<evidence type="ECO:0000313" key="4">
    <source>
        <dbReference type="EMBL" id="MFC0317675.1"/>
    </source>
</evidence>
<dbReference type="PRINTS" id="PR00332">
    <property type="entry name" value="HISTRIAD"/>
</dbReference>
<gene>
    <name evidence="4" type="ORF">ACFFI0_05120</name>
</gene>
<keyword evidence="2" id="KW-0175">Coiled coil</keyword>
<dbReference type="SUPFAM" id="SSF54197">
    <property type="entry name" value="HIT-like"/>
    <property type="match status" value="1"/>
</dbReference>
<evidence type="ECO:0000313" key="5">
    <source>
        <dbReference type="Proteomes" id="UP001589774"/>
    </source>
</evidence>
<accession>A0ABV6HFJ9</accession>
<dbReference type="PROSITE" id="PS51084">
    <property type="entry name" value="HIT_2"/>
    <property type="match status" value="1"/>
</dbReference>
<dbReference type="EC" id="2.1.1.-" evidence="4"/>
<name>A0ABV6HFJ9_9SPHI</name>
<evidence type="ECO:0000256" key="1">
    <source>
        <dbReference type="PROSITE-ProRule" id="PRU00464"/>
    </source>
</evidence>
<dbReference type="InterPro" id="IPR011146">
    <property type="entry name" value="HIT-like"/>
</dbReference>
<dbReference type="PANTHER" id="PTHR46648">
    <property type="entry name" value="HIT FAMILY PROTEIN 1"/>
    <property type="match status" value="1"/>
</dbReference>
<dbReference type="PANTHER" id="PTHR46648:SF1">
    <property type="entry name" value="ADENOSINE 5'-MONOPHOSPHORAMIDASE HNT1"/>
    <property type="match status" value="1"/>
</dbReference>
<dbReference type="Pfam" id="PF01230">
    <property type="entry name" value="HIT"/>
    <property type="match status" value="1"/>
</dbReference>
<proteinExistence type="predicted"/>
<sequence length="137" mass="15250">MSSLFSKIVSGEIPAHKVAESNDFLAFLDINPLAEGHVLVIPKKETDYIFDMEDDEYIGIWMFAKIVASAIKIAFPCEKVGVAVIGLEVPHAHIHLVPINHVGDINFSKEKLKLSSEQLSEHAERIRQELARLTSNS</sequence>
<keyword evidence="4" id="KW-0489">Methyltransferase</keyword>
<dbReference type="InterPro" id="IPR036265">
    <property type="entry name" value="HIT-like_sf"/>
</dbReference>
<dbReference type="EMBL" id="JBHLWO010000001">
    <property type="protein sequence ID" value="MFC0317675.1"/>
    <property type="molecule type" value="Genomic_DNA"/>
</dbReference>
<protein>
    <submittedName>
        <fullName evidence="4">HIT family protein</fullName>
        <ecNumber evidence="4">2.1.1.-</ecNumber>
    </submittedName>
</protein>
<comment type="caution">
    <text evidence="4">The sequence shown here is derived from an EMBL/GenBank/DDBJ whole genome shotgun (WGS) entry which is preliminary data.</text>
</comment>
<feature type="domain" description="HIT" evidence="3">
    <location>
        <begin position="4"/>
        <end position="107"/>
    </location>
</feature>
<reference evidence="4 5" key="1">
    <citation type="submission" date="2024-09" db="EMBL/GenBank/DDBJ databases">
        <authorList>
            <person name="Sun Q."/>
            <person name="Mori K."/>
        </authorList>
    </citation>
    <scope>NUCLEOTIDE SEQUENCE [LARGE SCALE GENOMIC DNA]</scope>
    <source>
        <strain evidence="4 5">CCM 7765</strain>
    </source>
</reference>
<evidence type="ECO:0000256" key="2">
    <source>
        <dbReference type="SAM" id="Coils"/>
    </source>
</evidence>
<dbReference type="GO" id="GO:0032259">
    <property type="term" value="P:methylation"/>
    <property type="evidence" value="ECO:0007669"/>
    <property type="project" value="UniProtKB-KW"/>
</dbReference>
<keyword evidence="4" id="KW-0808">Transferase</keyword>
<dbReference type="InterPro" id="IPR001310">
    <property type="entry name" value="Histidine_triad_HIT"/>
</dbReference>
<feature type="coiled-coil region" evidence="2">
    <location>
        <begin position="109"/>
        <end position="136"/>
    </location>
</feature>